<dbReference type="FunFam" id="3.40.50.450:FF:000001">
    <property type="entry name" value="ATP-dependent 6-phosphofructokinase"/>
    <property type="match status" value="1"/>
</dbReference>
<dbReference type="Gene3D" id="3.40.50.460">
    <property type="entry name" value="Phosphofructokinase domain"/>
    <property type="match status" value="1"/>
</dbReference>
<dbReference type="SUPFAM" id="SSF53784">
    <property type="entry name" value="Phosphofructokinase"/>
    <property type="match status" value="1"/>
</dbReference>
<dbReference type="InterPro" id="IPR000023">
    <property type="entry name" value="Phosphofructokinase_dom"/>
</dbReference>
<feature type="domain" description="Phosphofructokinase" evidence="15">
    <location>
        <begin position="11"/>
        <end position="285"/>
    </location>
</feature>
<dbReference type="Proteomes" id="UP000238071">
    <property type="component" value="Unassembled WGS sequence"/>
</dbReference>
<comment type="activity regulation">
    <text evidence="14">Allosterically activated by ADP and other diphosphonucleosides, and allosterically inhibited by phosphoenolpyruvate.</text>
</comment>
<feature type="binding site" evidence="14">
    <location>
        <position position="110"/>
    </location>
    <ligand>
        <name>Mg(2+)</name>
        <dbReference type="ChEBI" id="CHEBI:18420"/>
        <note>catalytic</note>
    </ligand>
</feature>
<protein>
    <recommendedName>
        <fullName evidence="14">ATP-dependent 6-phosphofructokinase</fullName>
        <shortName evidence="14">ATP-PFK</shortName>
        <shortName evidence="14">Phosphofructokinase</shortName>
        <ecNumber evidence="14">2.7.1.11</ecNumber>
    </recommendedName>
    <alternativeName>
        <fullName evidence="14">Phosphohexokinase</fullName>
    </alternativeName>
</protein>
<dbReference type="Gene3D" id="3.40.50.450">
    <property type="match status" value="1"/>
</dbReference>
<dbReference type="Pfam" id="PF00365">
    <property type="entry name" value="PFK"/>
    <property type="match status" value="1"/>
</dbReference>
<comment type="similarity">
    <text evidence="14">Belongs to the phosphofructokinase type A (PFKA) family. ATP-dependent PFK group I subfamily. Prokaryotic clade 'B1' sub-subfamily.</text>
</comment>
<feature type="binding site" description="in other chain" evidence="14">
    <location>
        <begin position="221"/>
        <end position="223"/>
    </location>
    <ligand>
        <name>ADP</name>
        <dbReference type="ChEBI" id="CHEBI:456216"/>
        <note>allosteric activator; ligand shared between dimeric partners</note>
    </ligand>
</feature>
<dbReference type="PANTHER" id="PTHR13697:SF4">
    <property type="entry name" value="ATP-DEPENDENT 6-PHOSPHOFRUCTOKINASE"/>
    <property type="match status" value="1"/>
</dbReference>
<dbReference type="NCBIfam" id="TIGR02482">
    <property type="entry name" value="PFKA_ATP"/>
    <property type="match status" value="1"/>
</dbReference>
<keyword evidence="11 14" id="KW-0460">Magnesium</keyword>
<feature type="binding site" evidence="14">
    <location>
        <begin position="79"/>
        <end position="80"/>
    </location>
    <ligand>
        <name>ATP</name>
        <dbReference type="ChEBI" id="CHEBI:30616"/>
    </ligand>
</feature>
<feature type="binding site" evidence="14">
    <location>
        <position position="18"/>
    </location>
    <ligand>
        <name>ATP</name>
        <dbReference type="ChEBI" id="CHEBI:30616"/>
    </ligand>
</feature>
<proteinExistence type="inferred from homology"/>
<dbReference type="GO" id="GO:0005524">
    <property type="term" value="F:ATP binding"/>
    <property type="evidence" value="ECO:0007669"/>
    <property type="project" value="UniProtKB-UniRule"/>
</dbReference>
<feature type="binding site" evidence="14">
    <location>
        <begin position="109"/>
        <end position="112"/>
    </location>
    <ligand>
        <name>ATP</name>
        <dbReference type="ChEBI" id="CHEBI:30616"/>
    </ligand>
</feature>
<dbReference type="GO" id="GO:0006002">
    <property type="term" value="P:fructose 6-phosphate metabolic process"/>
    <property type="evidence" value="ECO:0007669"/>
    <property type="project" value="UniProtKB-UniRule"/>
</dbReference>
<gene>
    <name evidence="14" type="primary">pfkA</name>
    <name evidence="16" type="ORF">B0F88_11246</name>
</gene>
<keyword evidence="4 14" id="KW-0963">Cytoplasm</keyword>
<comment type="function">
    <text evidence="14">Catalyzes the phosphorylation of D-fructose 6-phosphate to fructose 1,6-bisphosphate by ATP, the first committing step of glycolysis.</text>
</comment>
<accession>A0A2S6GSL2</accession>
<dbReference type="FunFam" id="3.40.50.460:FF:000002">
    <property type="entry name" value="ATP-dependent 6-phosphofructokinase"/>
    <property type="match status" value="1"/>
</dbReference>
<evidence type="ECO:0000256" key="8">
    <source>
        <dbReference type="ARBA" id="ARBA00022741"/>
    </source>
</evidence>
<evidence type="ECO:0000256" key="9">
    <source>
        <dbReference type="ARBA" id="ARBA00022777"/>
    </source>
</evidence>
<dbReference type="GO" id="GO:0061621">
    <property type="term" value="P:canonical glycolysis"/>
    <property type="evidence" value="ECO:0007669"/>
    <property type="project" value="TreeGrafter"/>
</dbReference>
<comment type="cofactor">
    <cofactor evidence="1 14">
        <name>Mg(2+)</name>
        <dbReference type="ChEBI" id="CHEBI:18420"/>
    </cofactor>
</comment>
<evidence type="ECO:0000256" key="12">
    <source>
        <dbReference type="ARBA" id="ARBA00023152"/>
    </source>
</evidence>
<evidence type="ECO:0000259" key="15">
    <source>
        <dbReference type="Pfam" id="PF00365"/>
    </source>
</evidence>
<evidence type="ECO:0000256" key="2">
    <source>
        <dbReference type="ARBA" id="ARBA00004496"/>
    </source>
</evidence>
<keyword evidence="5 14" id="KW-0021">Allosteric enzyme</keyword>
<comment type="catalytic activity">
    <reaction evidence="13 14">
        <text>beta-D-fructose 6-phosphate + ATP = beta-D-fructose 1,6-bisphosphate + ADP + H(+)</text>
        <dbReference type="Rhea" id="RHEA:16109"/>
        <dbReference type="ChEBI" id="CHEBI:15378"/>
        <dbReference type="ChEBI" id="CHEBI:30616"/>
        <dbReference type="ChEBI" id="CHEBI:32966"/>
        <dbReference type="ChEBI" id="CHEBI:57634"/>
        <dbReference type="ChEBI" id="CHEBI:456216"/>
        <dbReference type="EC" id="2.7.1.11"/>
    </reaction>
</comment>
<feature type="binding site" description="in other chain" evidence="14">
    <location>
        <position position="230"/>
    </location>
    <ligand>
        <name>substrate</name>
        <note>ligand shared between dimeric partners</note>
    </ligand>
</feature>
<dbReference type="EC" id="2.7.1.11" evidence="14"/>
<comment type="caution">
    <text evidence="16">The sequence shown here is derived from an EMBL/GenBank/DDBJ whole genome shotgun (WGS) entry which is preliminary data.</text>
</comment>
<feature type="binding site" evidence="14">
    <location>
        <begin position="28"/>
        <end position="32"/>
    </location>
    <ligand>
        <name>ADP</name>
        <dbReference type="ChEBI" id="CHEBI:456216"/>
        <note>allosteric activator; ligand shared between dimeric partners</note>
    </ligand>
</feature>
<evidence type="ECO:0000256" key="7">
    <source>
        <dbReference type="ARBA" id="ARBA00022723"/>
    </source>
</evidence>
<feature type="binding site" description="in other chain" evidence="14">
    <location>
        <begin position="193"/>
        <end position="195"/>
    </location>
    <ligand>
        <name>ADP</name>
        <dbReference type="ChEBI" id="CHEBI:456216"/>
        <note>allosteric activator; ligand shared between dimeric partners</note>
    </ligand>
</feature>
<dbReference type="GO" id="GO:0042802">
    <property type="term" value="F:identical protein binding"/>
    <property type="evidence" value="ECO:0007669"/>
    <property type="project" value="TreeGrafter"/>
</dbReference>
<keyword evidence="6 14" id="KW-0808">Transferase</keyword>
<dbReference type="OrthoDB" id="9802503at2"/>
<evidence type="ECO:0000256" key="6">
    <source>
        <dbReference type="ARBA" id="ARBA00022679"/>
    </source>
</evidence>
<feature type="binding site" description="in other chain" evidence="14">
    <location>
        <begin position="259"/>
        <end position="262"/>
    </location>
    <ligand>
        <name>substrate</name>
        <note>ligand shared between dimeric partners</note>
    </ligand>
</feature>
<dbReference type="GO" id="GO:0005945">
    <property type="term" value="C:6-phosphofructokinase complex"/>
    <property type="evidence" value="ECO:0007669"/>
    <property type="project" value="TreeGrafter"/>
</dbReference>
<feature type="binding site" description="in other chain" evidence="14">
    <location>
        <position position="219"/>
    </location>
    <ligand>
        <name>ADP</name>
        <dbReference type="ChEBI" id="CHEBI:456216"/>
        <note>allosteric activator; ligand shared between dimeric partners</note>
    </ligand>
</feature>
<dbReference type="GO" id="GO:0070095">
    <property type="term" value="F:fructose-6-phosphate binding"/>
    <property type="evidence" value="ECO:0007669"/>
    <property type="project" value="TreeGrafter"/>
</dbReference>
<evidence type="ECO:0000256" key="13">
    <source>
        <dbReference type="ARBA" id="ARBA00048070"/>
    </source>
</evidence>
<dbReference type="GO" id="GO:0046872">
    <property type="term" value="F:metal ion binding"/>
    <property type="evidence" value="ECO:0007669"/>
    <property type="project" value="UniProtKB-KW"/>
</dbReference>
<keyword evidence="7 14" id="KW-0479">Metal-binding</keyword>
<evidence type="ECO:0000256" key="14">
    <source>
        <dbReference type="HAMAP-Rule" id="MF_00339"/>
    </source>
</evidence>
<keyword evidence="10 14" id="KW-0067">ATP-binding</keyword>
<name>A0A2S6GSL2_9GAMM</name>
<dbReference type="PANTHER" id="PTHR13697">
    <property type="entry name" value="PHOSPHOFRUCTOKINASE"/>
    <property type="match status" value="1"/>
</dbReference>
<keyword evidence="12 14" id="KW-0324">Glycolysis</keyword>
<comment type="subunit">
    <text evidence="14">Homotetramer.</text>
</comment>
<dbReference type="AlphaFoldDB" id="A0A2S6GSL2"/>
<dbReference type="UniPathway" id="UPA00109">
    <property type="reaction ID" value="UER00182"/>
</dbReference>
<dbReference type="GO" id="GO:0003872">
    <property type="term" value="F:6-phosphofructokinase activity"/>
    <property type="evidence" value="ECO:0007669"/>
    <property type="project" value="UniProtKB-UniRule"/>
</dbReference>
<dbReference type="InterPro" id="IPR012828">
    <property type="entry name" value="PFKA_ATP_prok"/>
</dbReference>
<evidence type="ECO:0000256" key="5">
    <source>
        <dbReference type="ARBA" id="ARBA00022533"/>
    </source>
</evidence>
<keyword evidence="8 14" id="KW-0547">Nucleotide-binding</keyword>
<evidence type="ECO:0000256" key="1">
    <source>
        <dbReference type="ARBA" id="ARBA00001946"/>
    </source>
</evidence>
<dbReference type="NCBIfam" id="NF002872">
    <property type="entry name" value="PRK03202.1"/>
    <property type="match status" value="1"/>
</dbReference>
<feature type="binding site" description="in other chain" evidence="14">
    <location>
        <begin position="133"/>
        <end position="135"/>
    </location>
    <ligand>
        <name>substrate</name>
        <note>ligand shared between dimeric partners</note>
    </ligand>
</feature>
<dbReference type="InterPro" id="IPR012003">
    <property type="entry name" value="ATP_PFK_prok-type"/>
</dbReference>
<evidence type="ECO:0000256" key="4">
    <source>
        <dbReference type="ARBA" id="ARBA00022490"/>
    </source>
</evidence>
<dbReference type="InterPro" id="IPR035966">
    <property type="entry name" value="PKF_sf"/>
</dbReference>
<reference evidence="16 17" key="1">
    <citation type="submission" date="2018-02" db="EMBL/GenBank/DDBJ databases">
        <title>Subsurface microbial communities from deep shales in Ohio and West Virginia, USA.</title>
        <authorList>
            <person name="Wrighton K."/>
        </authorList>
    </citation>
    <scope>NUCLEOTIDE SEQUENCE [LARGE SCALE GENOMIC DNA]</scope>
    <source>
        <strain evidence="16 17">OWC-G53F</strain>
    </source>
</reference>
<evidence type="ECO:0000313" key="16">
    <source>
        <dbReference type="EMBL" id="PPK68214.1"/>
    </source>
</evidence>
<dbReference type="PIRSF" id="PIRSF000532">
    <property type="entry name" value="ATP_PFK_prok"/>
    <property type="match status" value="1"/>
</dbReference>
<dbReference type="RefSeq" id="WP_104424644.1">
    <property type="nucleotide sequence ID" value="NZ_PTIY01000012.1"/>
</dbReference>
<keyword evidence="9 14" id="KW-0418">Kinase</keyword>
<feature type="binding site" evidence="14">
    <location>
        <position position="170"/>
    </location>
    <ligand>
        <name>substrate</name>
        <note>ligand shared between dimeric partners</note>
    </ligand>
</feature>
<evidence type="ECO:0000256" key="3">
    <source>
        <dbReference type="ARBA" id="ARBA00004679"/>
    </source>
</evidence>
<evidence type="ECO:0000313" key="17">
    <source>
        <dbReference type="Proteomes" id="UP000238071"/>
    </source>
</evidence>
<feature type="binding site" description="in other chain" evidence="14">
    <location>
        <position position="162"/>
    </location>
    <ligand>
        <name>ADP</name>
        <dbReference type="ChEBI" id="CHEBI:456216"/>
        <note>allosteric activator; ligand shared between dimeric partners</note>
    </ligand>
</feature>
<dbReference type="InterPro" id="IPR022953">
    <property type="entry name" value="ATP_PFK"/>
</dbReference>
<comment type="pathway">
    <text evidence="3 14">Carbohydrate degradation; glycolysis; D-glyceraldehyde 3-phosphate and glycerone phosphate from D-glucose: step 3/4.</text>
</comment>
<dbReference type="PRINTS" id="PR00476">
    <property type="entry name" value="PHFRCTKINASE"/>
</dbReference>
<dbReference type="GO" id="GO:0048029">
    <property type="term" value="F:monosaccharide binding"/>
    <property type="evidence" value="ECO:0007669"/>
    <property type="project" value="TreeGrafter"/>
</dbReference>
<dbReference type="GO" id="GO:0030388">
    <property type="term" value="P:fructose 1,6-bisphosphate metabolic process"/>
    <property type="evidence" value="ECO:0007669"/>
    <property type="project" value="TreeGrafter"/>
</dbReference>
<evidence type="ECO:0000256" key="10">
    <source>
        <dbReference type="ARBA" id="ARBA00022840"/>
    </source>
</evidence>
<sequence length="329" mass="35051">MEANTKTIKSLGVLCSGGDSPGMNSAVRSVVRTAIGLGIEVYGIYKGYSGLLEGNIHKLSLSSVGNIIQRGGTILDTSRCEEFHTPGIRQEAAHILSRKHIDGLVVIGGNGSFAGAMTLHQEHDIPIIGIPGTIDNDISGTEYTIGFNTAVQTAVNAVDNIRDTASAHARTFLVEVMGRRSSFIALQVGICTGAEHVVLSNQAIDYEKIVNDINKGTARGKTSSIIIVAEGEKSGLSYEIKDTLMTQYDLSVHACVLGHIQRGGRPTALDRLIASQMGYAAVQALHQGLRCHVTAFNKGEIEMVPLSECIRGKTESTEAQLELIRALAI</sequence>
<comment type="subcellular location">
    <subcellularLocation>
        <location evidence="2 14">Cytoplasm</location>
    </subcellularLocation>
</comment>
<feature type="binding site" description="in other chain" evidence="14">
    <location>
        <begin position="177"/>
        <end position="179"/>
    </location>
    <ligand>
        <name>substrate</name>
        <note>ligand shared between dimeric partners</note>
    </ligand>
</feature>
<evidence type="ECO:0000256" key="11">
    <source>
        <dbReference type="ARBA" id="ARBA00022842"/>
    </source>
</evidence>
<feature type="active site" description="Proton acceptor" evidence="14">
    <location>
        <position position="135"/>
    </location>
</feature>
<keyword evidence="17" id="KW-1185">Reference proteome</keyword>
<dbReference type="EMBL" id="PTIY01000012">
    <property type="protein sequence ID" value="PPK68214.1"/>
    <property type="molecule type" value="Genomic_DNA"/>
</dbReference>
<organism evidence="16 17">
    <name type="scientific">Methylobacter tundripaludum</name>
    <dbReference type="NCBI Taxonomy" id="173365"/>
    <lineage>
        <taxon>Bacteria</taxon>
        <taxon>Pseudomonadati</taxon>
        <taxon>Pseudomonadota</taxon>
        <taxon>Gammaproteobacteria</taxon>
        <taxon>Methylococcales</taxon>
        <taxon>Methylococcaceae</taxon>
        <taxon>Methylobacter</taxon>
    </lineage>
</organism>
<dbReference type="HAMAP" id="MF_00339">
    <property type="entry name" value="Phosphofructokinase_I_B1"/>
    <property type="match status" value="1"/>
</dbReference>
<comment type="caution">
    <text evidence="14">Lacks conserved residue(s) required for the propagation of feature annotation.</text>
</comment>
<dbReference type="GO" id="GO:0016208">
    <property type="term" value="F:AMP binding"/>
    <property type="evidence" value="ECO:0007669"/>
    <property type="project" value="TreeGrafter"/>
</dbReference>